<dbReference type="SUPFAM" id="SSF54862">
    <property type="entry name" value="4Fe-4S ferredoxins"/>
    <property type="match status" value="1"/>
</dbReference>
<accession>A0A645JE19</accession>
<protein>
    <recommendedName>
        <fullName evidence="1">4Fe-4S ferredoxin-type domain-containing protein</fullName>
    </recommendedName>
</protein>
<evidence type="ECO:0000313" key="2">
    <source>
        <dbReference type="EMBL" id="MPN61577.1"/>
    </source>
</evidence>
<dbReference type="AlphaFoldDB" id="A0A645JE19"/>
<dbReference type="InterPro" id="IPR017900">
    <property type="entry name" value="4Fe4S_Fe_S_CS"/>
</dbReference>
<evidence type="ECO:0000259" key="1">
    <source>
        <dbReference type="PROSITE" id="PS51379"/>
    </source>
</evidence>
<dbReference type="PROSITE" id="PS00198">
    <property type="entry name" value="4FE4S_FER_1"/>
    <property type="match status" value="1"/>
</dbReference>
<dbReference type="EMBL" id="VSSQ01138371">
    <property type="protein sequence ID" value="MPN61577.1"/>
    <property type="molecule type" value="Genomic_DNA"/>
</dbReference>
<proteinExistence type="predicted"/>
<reference evidence="2" key="1">
    <citation type="submission" date="2019-08" db="EMBL/GenBank/DDBJ databases">
        <authorList>
            <person name="Kucharzyk K."/>
            <person name="Murdoch R.W."/>
            <person name="Higgins S."/>
            <person name="Loffler F."/>
        </authorList>
    </citation>
    <scope>NUCLEOTIDE SEQUENCE</scope>
</reference>
<dbReference type="Pfam" id="PF13187">
    <property type="entry name" value="Fer4_9"/>
    <property type="match status" value="1"/>
</dbReference>
<dbReference type="PROSITE" id="PS51379">
    <property type="entry name" value="4FE4S_FER_2"/>
    <property type="match status" value="1"/>
</dbReference>
<sequence>MHIDELGHIVNDEVKCIGCFSCVVACPNGAVRPYTDQKRFALKCDLCGDGEAACVAACPNRALTVEGGNG</sequence>
<dbReference type="InterPro" id="IPR017896">
    <property type="entry name" value="4Fe4S_Fe-S-bd"/>
</dbReference>
<feature type="domain" description="4Fe-4S ferredoxin-type" evidence="1">
    <location>
        <begin position="7"/>
        <end position="36"/>
    </location>
</feature>
<comment type="caution">
    <text evidence="2">The sequence shown here is derived from an EMBL/GenBank/DDBJ whole genome shotgun (WGS) entry which is preliminary data.</text>
</comment>
<organism evidence="2">
    <name type="scientific">bioreactor metagenome</name>
    <dbReference type="NCBI Taxonomy" id="1076179"/>
    <lineage>
        <taxon>unclassified sequences</taxon>
        <taxon>metagenomes</taxon>
        <taxon>ecological metagenomes</taxon>
    </lineage>
</organism>
<gene>
    <name evidence="2" type="ORF">SDC9_209315</name>
</gene>
<name>A0A645JE19_9ZZZZ</name>
<dbReference type="Gene3D" id="3.30.70.20">
    <property type="match status" value="2"/>
</dbReference>